<sequence length="68" mass="7777">MYYQQGVFNCDYCIKTNLDIQKHMKFATLSTLPIFCKTAVILDLLNTNFKLNQAVISGMVTVYTVVCF</sequence>
<evidence type="ECO:0000313" key="2">
    <source>
        <dbReference type="Proteomes" id="UP000001645"/>
    </source>
</evidence>
<reference evidence="1 2" key="1">
    <citation type="journal article" date="2010" name="PLoS Biol.">
        <title>Multi-platform next-generation sequencing of the domestic turkey (Meleagris gallopavo): genome assembly and analysis.</title>
        <authorList>
            <person name="Dalloul R.A."/>
            <person name="Long J.A."/>
            <person name="Zimin A.V."/>
            <person name="Aslam L."/>
            <person name="Beal K."/>
            <person name="Blomberg L.A."/>
            <person name="Bouffard P."/>
            <person name="Burt D.W."/>
            <person name="Crasta O."/>
            <person name="Crooijmans R.P."/>
            <person name="Cooper K."/>
            <person name="Coulombe R.A."/>
            <person name="De S."/>
            <person name="Delany M.E."/>
            <person name="Dodgson J.B."/>
            <person name="Dong J.J."/>
            <person name="Evans C."/>
            <person name="Frederickson K.M."/>
            <person name="Flicek P."/>
            <person name="Florea L."/>
            <person name="Folkerts O."/>
            <person name="Groenen M.A."/>
            <person name="Harkins T.T."/>
            <person name="Herrero J."/>
            <person name="Hoffmann S."/>
            <person name="Megens H.J."/>
            <person name="Jiang A."/>
            <person name="de Jong P."/>
            <person name="Kaiser P."/>
            <person name="Kim H."/>
            <person name="Kim K.W."/>
            <person name="Kim S."/>
            <person name="Langenberger D."/>
            <person name="Lee M.K."/>
            <person name="Lee T."/>
            <person name="Mane S."/>
            <person name="Marcais G."/>
            <person name="Marz M."/>
            <person name="McElroy A.P."/>
            <person name="Modise T."/>
            <person name="Nefedov M."/>
            <person name="Notredame C."/>
            <person name="Paton I.R."/>
            <person name="Payne W.S."/>
            <person name="Pertea G."/>
            <person name="Prickett D."/>
            <person name="Puiu D."/>
            <person name="Qioa D."/>
            <person name="Raineri E."/>
            <person name="Ruffier M."/>
            <person name="Salzberg S.L."/>
            <person name="Schatz M.C."/>
            <person name="Scheuring C."/>
            <person name="Schmidt C.J."/>
            <person name="Schroeder S."/>
            <person name="Searle S.M."/>
            <person name="Smith E.J."/>
            <person name="Smith J."/>
            <person name="Sonstegard T.S."/>
            <person name="Stadler P.F."/>
            <person name="Tafer H."/>
            <person name="Tu Z.J."/>
            <person name="Van Tassell C.P."/>
            <person name="Vilella A.J."/>
            <person name="Williams K.P."/>
            <person name="Yorke J.A."/>
            <person name="Zhang L."/>
            <person name="Zhang H.B."/>
            <person name="Zhang X."/>
            <person name="Zhang Y."/>
            <person name="Reed K.M."/>
        </authorList>
    </citation>
    <scope>NUCLEOTIDE SEQUENCE [LARGE SCALE GENOMIC DNA]</scope>
</reference>
<protein>
    <submittedName>
        <fullName evidence="1">Uncharacterized protein</fullName>
    </submittedName>
</protein>
<dbReference type="GeneTree" id="ENSGT00900000143015"/>
<dbReference type="Proteomes" id="UP000001645">
    <property type="component" value="Chromosome 2"/>
</dbReference>
<organism evidence="1 2">
    <name type="scientific">Meleagris gallopavo</name>
    <name type="common">Wild turkey</name>
    <dbReference type="NCBI Taxonomy" id="9103"/>
    <lineage>
        <taxon>Eukaryota</taxon>
        <taxon>Metazoa</taxon>
        <taxon>Chordata</taxon>
        <taxon>Craniata</taxon>
        <taxon>Vertebrata</taxon>
        <taxon>Euteleostomi</taxon>
        <taxon>Archelosauria</taxon>
        <taxon>Archosauria</taxon>
        <taxon>Dinosauria</taxon>
        <taxon>Saurischia</taxon>
        <taxon>Theropoda</taxon>
        <taxon>Coelurosauria</taxon>
        <taxon>Aves</taxon>
        <taxon>Neognathae</taxon>
        <taxon>Galloanserae</taxon>
        <taxon>Galliformes</taxon>
        <taxon>Phasianidae</taxon>
        <taxon>Meleagridinae</taxon>
        <taxon>Meleagris</taxon>
    </lineage>
</organism>
<proteinExistence type="predicted"/>
<accession>A0A803YRZ5</accession>
<name>A0A803YRZ5_MELGA</name>
<dbReference type="InParanoid" id="A0A803YRZ5"/>
<reference evidence="1" key="2">
    <citation type="submission" date="2025-08" db="UniProtKB">
        <authorList>
            <consortium name="Ensembl"/>
        </authorList>
    </citation>
    <scope>IDENTIFICATION</scope>
</reference>
<reference evidence="1" key="3">
    <citation type="submission" date="2025-09" db="UniProtKB">
        <authorList>
            <consortium name="Ensembl"/>
        </authorList>
    </citation>
    <scope>IDENTIFICATION</scope>
</reference>
<evidence type="ECO:0000313" key="1">
    <source>
        <dbReference type="Ensembl" id="ENSMGAP00000034543.1"/>
    </source>
</evidence>
<keyword evidence="2" id="KW-1185">Reference proteome</keyword>
<dbReference type="AlphaFoldDB" id="A0A803YRZ5"/>
<dbReference type="Ensembl" id="ENSMGAT00000027255.1">
    <property type="protein sequence ID" value="ENSMGAP00000034543.1"/>
    <property type="gene ID" value="ENSMGAG00000021302.1"/>
</dbReference>